<keyword evidence="1" id="KW-0479">Metal-binding</keyword>
<evidence type="ECO:0000259" key="7">
    <source>
        <dbReference type="PROSITE" id="PS50089"/>
    </source>
</evidence>
<name>A0AAN6XQ70_9PEZI</name>
<keyword evidence="6" id="KW-0732">Signal</keyword>
<dbReference type="AlphaFoldDB" id="A0AAN6XQ70"/>
<evidence type="ECO:0000256" key="1">
    <source>
        <dbReference type="ARBA" id="ARBA00022723"/>
    </source>
</evidence>
<gene>
    <name evidence="8" type="ORF">QBC40DRAFT_329276</name>
</gene>
<comment type="caution">
    <text evidence="8">The sequence shown here is derived from an EMBL/GenBank/DDBJ whole genome shotgun (WGS) entry which is preliminary data.</text>
</comment>
<evidence type="ECO:0000256" key="5">
    <source>
        <dbReference type="SAM" id="MobiDB-lite"/>
    </source>
</evidence>
<feature type="compositionally biased region" description="Low complexity" evidence="5">
    <location>
        <begin position="159"/>
        <end position="179"/>
    </location>
</feature>
<feature type="domain" description="RING-type" evidence="7">
    <location>
        <begin position="223"/>
        <end position="262"/>
    </location>
</feature>
<keyword evidence="9" id="KW-1185">Reference proteome</keyword>
<keyword evidence="3" id="KW-0862">Zinc</keyword>
<feature type="region of interest" description="Disordered" evidence="5">
    <location>
        <begin position="25"/>
        <end position="47"/>
    </location>
</feature>
<dbReference type="InterPro" id="IPR001841">
    <property type="entry name" value="Znf_RING"/>
</dbReference>
<feature type="region of interest" description="Disordered" evidence="5">
    <location>
        <begin position="124"/>
        <end position="216"/>
    </location>
</feature>
<feature type="compositionally biased region" description="Acidic residues" evidence="5">
    <location>
        <begin position="124"/>
        <end position="158"/>
    </location>
</feature>
<dbReference type="Gene3D" id="3.30.40.10">
    <property type="entry name" value="Zinc/RING finger domain, C3HC4 (zinc finger)"/>
    <property type="match status" value="1"/>
</dbReference>
<dbReference type="Proteomes" id="UP001303160">
    <property type="component" value="Unassembled WGS sequence"/>
</dbReference>
<sequence length="304" mass="34209">MLAQTIVVVTIILFIRSQSTRPRPIALEQQNTNPTNRSVRRKRRQGPTLKGEKCGICWGDMIEDKGPDIRVMVFGCGHYLWHQIRESLDDFLAEEEASARFEREIGGGEVLSDGELLSGEEVLLEDVPSEEDTGSEETTASEEETTPEEGTTSEEDTTSEQPSASEAEELSSSSSSSSAVYDTDTSSQDSPPLQNNSSAHQPDTPNSPDTQQPTETNLRREICAICLGEMENTVLLPECWHPFHYDCLIDWLKRQYSCPTCRREMDLRKVELYWVEGEDQWETLPRQGLDAVHYELVSDDSVSE</sequence>
<protein>
    <recommendedName>
        <fullName evidence="7">RING-type domain-containing protein</fullName>
    </recommendedName>
</protein>
<dbReference type="PROSITE" id="PS50089">
    <property type="entry name" value="ZF_RING_2"/>
    <property type="match status" value="1"/>
</dbReference>
<feature type="chain" id="PRO_5042891287" description="RING-type domain-containing protein" evidence="6">
    <location>
        <begin position="23"/>
        <end position="304"/>
    </location>
</feature>
<reference evidence="8" key="1">
    <citation type="journal article" date="2023" name="Mol. Phylogenet. Evol.">
        <title>Genome-scale phylogeny and comparative genomics of the fungal order Sordariales.</title>
        <authorList>
            <person name="Hensen N."/>
            <person name="Bonometti L."/>
            <person name="Westerberg I."/>
            <person name="Brannstrom I.O."/>
            <person name="Guillou S."/>
            <person name="Cros-Aarteil S."/>
            <person name="Calhoun S."/>
            <person name="Haridas S."/>
            <person name="Kuo A."/>
            <person name="Mondo S."/>
            <person name="Pangilinan J."/>
            <person name="Riley R."/>
            <person name="LaButti K."/>
            <person name="Andreopoulos B."/>
            <person name="Lipzen A."/>
            <person name="Chen C."/>
            <person name="Yan M."/>
            <person name="Daum C."/>
            <person name="Ng V."/>
            <person name="Clum A."/>
            <person name="Steindorff A."/>
            <person name="Ohm R.A."/>
            <person name="Martin F."/>
            <person name="Silar P."/>
            <person name="Natvig D.O."/>
            <person name="Lalanne C."/>
            <person name="Gautier V."/>
            <person name="Ament-Velasquez S.L."/>
            <person name="Kruys A."/>
            <person name="Hutchinson M.I."/>
            <person name="Powell A.J."/>
            <person name="Barry K."/>
            <person name="Miller A.N."/>
            <person name="Grigoriev I.V."/>
            <person name="Debuchy R."/>
            <person name="Gladieux P."/>
            <person name="Hiltunen Thoren M."/>
            <person name="Johannesson H."/>
        </authorList>
    </citation>
    <scope>NUCLEOTIDE SEQUENCE</scope>
    <source>
        <strain evidence="8">CBS 315.58</strain>
    </source>
</reference>
<keyword evidence="2 4" id="KW-0863">Zinc-finger</keyword>
<dbReference type="PANTHER" id="PTHR45798:SF97">
    <property type="entry name" value="ALCOHOL-SENSITIVE RING FINGER PROTEIN 1"/>
    <property type="match status" value="1"/>
</dbReference>
<dbReference type="InterPro" id="IPR052788">
    <property type="entry name" value="RING-type_E3_ligase_ATL"/>
</dbReference>
<dbReference type="SUPFAM" id="SSF57850">
    <property type="entry name" value="RING/U-box"/>
    <property type="match status" value="1"/>
</dbReference>
<evidence type="ECO:0000256" key="3">
    <source>
        <dbReference type="ARBA" id="ARBA00022833"/>
    </source>
</evidence>
<reference evidence="8" key="2">
    <citation type="submission" date="2023-05" db="EMBL/GenBank/DDBJ databases">
        <authorList>
            <consortium name="Lawrence Berkeley National Laboratory"/>
            <person name="Steindorff A."/>
            <person name="Hensen N."/>
            <person name="Bonometti L."/>
            <person name="Westerberg I."/>
            <person name="Brannstrom I.O."/>
            <person name="Guillou S."/>
            <person name="Cros-Aarteil S."/>
            <person name="Calhoun S."/>
            <person name="Haridas S."/>
            <person name="Kuo A."/>
            <person name="Mondo S."/>
            <person name="Pangilinan J."/>
            <person name="Riley R."/>
            <person name="Labutti K."/>
            <person name="Andreopoulos B."/>
            <person name="Lipzen A."/>
            <person name="Chen C."/>
            <person name="Yanf M."/>
            <person name="Daum C."/>
            <person name="Ng V."/>
            <person name="Clum A."/>
            <person name="Ohm R."/>
            <person name="Martin F."/>
            <person name="Silar P."/>
            <person name="Natvig D."/>
            <person name="Lalanne C."/>
            <person name="Gautier V."/>
            <person name="Ament-Velasquez S.L."/>
            <person name="Kruys A."/>
            <person name="Hutchinson M.I."/>
            <person name="Powell A.J."/>
            <person name="Barry K."/>
            <person name="Miller A.N."/>
            <person name="Grigoriev I.V."/>
            <person name="Debuchy R."/>
            <person name="Gladieux P."/>
            <person name="Thoren M.H."/>
            <person name="Johannesson H."/>
        </authorList>
    </citation>
    <scope>NUCLEOTIDE SEQUENCE</scope>
    <source>
        <strain evidence="8">CBS 315.58</strain>
    </source>
</reference>
<organism evidence="8 9">
    <name type="scientific">Triangularia verruculosa</name>
    <dbReference type="NCBI Taxonomy" id="2587418"/>
    <lineage>
        <taxon>Eukaryota</taxon>
        <taxon>Fungi</taxon>
        <taxon>Dikarya</taxon>
        <taxon>Ascomycota</taxon>
        <taxon>Pezizomycotina</taxon>
        <taxon>Sordariomycetes</taxon>
        <taxon>Sordariomycetidae</taxon>
        <taxon>Sordariales</taxon>
        <taxon>Podosporaceae</taxon>
        <taxon>Triangularia</taxon>
    </lineage>
</organism>
<evidence type="ECO:0000313" key="8">
    <source>
        <dbReference type="EMBL" id="KAK4204794.1"/>
    </source>
</evidence>
<evidence type="ECO:0000313" key="9">
    <source>
        <dbReference type="Proteomes" id="UP001303160"/>
    </source>
</evidence>
<feature type="compositionally biased region" description="Polar residues" evidence="5">
    <location>
        <begin position="183"/>
        <end position="216"/>
    </location>
</feature>
<dbReference type="PANTHER" id="PTHR45798">
    <property type="entry name" value="RING-H2 FINGER PROTEIN ATL61-RELATED-RELATED"/>
    <property type="match status" value="1"/>
</dbReference>
<proteinExistence type="predicted"/>
<feature type="signal peptide" evidence="6">
    <location>
        <begin position="1"/>
        <end position="22"/>
    </location>
</feature>
<dbReference type="Pfam" id="PF13923">
    <property type="entry name" value="zf-C3HC4_2"/>
    <property type="match status" value="1"/>
</dbReference>
<dbReference type="SMART" id="SM00184">
    <property type="entry name" value="RING"/>
    <property type="match status" value="1"/>
</dbReference>
<evidence type="ECO:0000256" key="4">
    <source>
        <dbReference type="PROSITE-ProRule" id="PRU00175"/>
    </source>
</evidence>
<dbReference type="InterPro" id="IPR013083">
    <property type="entry name" value="Znf_RING/FYVE/PHD"/>
</dbReference>
<dbReference type="GO" id="GO:0008270">
    <property type="term" value="F:zinc ion binding"/>
    <property type="evidence" value="ECO:0007669"/>
    <property type="project" value="UniProtKB-KW"/>
</dbReference>
<feature type="compositionally biased region" description="Polar residues" evidence="5">
    <location>
        <begin position="28"/>
        <end position="37"/>
    </location>
</feature>
<evidence type="ECO:0000256" key="6">
    <source>
        <dbReference type="SAM" id="SignalP"/>
    </source>
</evidence>
<accession>A0AAN6XQ70</accession>
<evidence type="ECO:0000256" key="2">
    <source>
        <dbReference type="ARBA" id="ARBA00022771"/>
    </source>
</evidence>
<dbReference type="EMBL" id="MU863880">
    <property type="protein sequence ID" value="KAK4204794.1"/>
    <property type="molecule type" value="Genomic_DNA"/>
</dbReference>